<name>A0A2L1UXX3_9GAMM</name>
<reference evidence="2" key="1">
    <citation type="submission" date="2017-01" db="EMBL/GenBank/DDBJ databases">
        <title>Genome sequence of Rouxiella sp. ERMR1:05.</title>
        <authorList>
            <person name="Kumar R."/>
            <person name="Singh D."/>
            <person name="Kumar S."/>
        </authorList>
    </citation>
    <scope>NUCLEOTIDE SEQUENCE [LARGE SCALE GENOMIC DNA]</scope>
    <source>
        <strain evidence="2">ERMR1:05</strain>
        <plasmid evidence="2">unnamed1</plasmid>
    </source>
</reference>
<dbReference type="Proteomes" id="UP000239197">
    <property type="component" value="Plasmid unnamed1"/>
</dbReference>
<organism evidence="1 2">
    <name type="scientific">Rahnella sikkimica</name>
    <dbReference type="NCBI Taxonomy" id="1805933"/>
    <lineage>
        <taxon>Bacteria</taxon>
        <taxon>Pseudomonadati</taxon>
        <taxon>Pseudomonadota</taxon>
        <taxon>Gammaproteobacteria</taxon>
        <taxon>Enterobacterales</taxon>
        <taxon>Yersiniaceae</taxon>
        <taxon>Rahnella</taxon>
    </lineage>
</organism>
<dbReference type="EMBL" id="CP019063">
    <property type="protein sequence ID" value="AVF37734.1"/>
    <property type="molecule type" value="Genomic_DNA"/>
</dbReference>
<evidence type="ECO:0000313" key="2">
    <source>
        <dbReference type="Proteomes" id="UP000239197"/>
    </source>
</evidence>
<dbReference type="KEGG" id="rox:BV494_22735"/>
<dbReference type="RefSeq" id="WP_104925071.1">
    <property type="nucleotide sequence ID" value="NZ_CP019063.1"/>
</dbReference>
<evidence type="ECO:0000313" key="1">
    <source>
        <dbReference type="EMBL" id="AVF37734.1"/>
    </source>
</evidence>
<gene>
    <name evidence="1" type="ORF">BV494_22735</name>
</gene>
<keyword evidence="2" id="KW-1185">Reference proteome</keyword>
<sequence length="162" mass="17622">MPAFNRDRYRRIRPKSAVANGTIVIRDKANQQQSVADLSRDTDHANGSINPIFDKEKEQKRLQASQLVGEIAGQMTDIVNTYGDIKALEALGGVPEGMSTEEREQYLNTLRNSDAYQDEIKNYGIGSDNQMVVQALSGVLQGIVSGNISGAVAGGYQPAHRA</sequence>
<keyword evidence="1" id="KW-0614">Plasmid</keyword>
<protein>
    <submittedName>
        <fullName evidence="1">Uncharacterized protein</fullName>
    </submittedName>
</protein>
<geneLocation type="plasmid" evidence="1 2">
    <name>unnamed1</name>
</geneLocation>
<dbReference type="AlphaFoldDB" id="A0A2L1UXX3"/>
<accession>A0A2L1UXX3</accession>
<dbReference type="OrthoDB" id="6481155at2"/>
<proteinExistence type="predicted"/>